<evidence type="ECO:0000313" key="6">
    <source>
        <dbReference type="Proteomes" id="UP000664398"/>
    </source>
</evidence>
<dbReference type="PANTHER" id="PTHR46797">
    <property type="entry name" value="HTH-TYPE TRANSCRIPTIONAL REGULATOR"/>
    <property type="match status" value="1"/>
</dbReference>
<feature type="domain" description="HTH cro/C1-type" evidence="4">
    <location>
        <begin position="13"/>
        <end position="67"/>
    </location>
</feature>
<sequence>MGESLRHRLGAGLRAQREHWTLTQEQLAERIGVTPRYLAALERGERNVTMDTFDEYAKLLGVDATGLLAGEVKDKLPAVRQRPADANPKGRRKPQ</sequence>
<evidence type="ECO:0000256" key="3">
    <source>
        <dbReference type="ARBA" id="ARBA00023163"/>
    </source>
</evidence>
<keyword evidence="3" id="KW-0804">Transcription</keyword>
<dbReference type="Proteomes" id="UP000664398">
    <property type="component" value="Unassembled WGS sequence"/>
</dbReference>
<dbReference type="Gene3D" id="1.10.260.40">
    <property type="entry name" value="lambda repressor-like DNA-binding domains"/>
    <property type="match status" value="1"/>
</dbReference>
<dbReference type="PROSITE" id="PS50943">
    <property type="entry name" value="HTH_CROC1"/>
    <property type="match status" value="1"/>
</dbReference>
<comment type="caution">
    <text evidence="5">The sequence shown here is derived from an EMBL/GenBank/DDBJ whole genome shotgun (WGS) entry which is preliminary data.</text>
</comment>
<dbReference type="GO" id="GO:0003677">
    <property type="term" value="F:DNA binding"/>
    <property type="evidence" value="ECO:0007669"/>
    <property type="project" value="UniProtKB-KW"/>
</dbReference>
<dbReference type="EMBL" id="JAGDYL010000006">
    <property type="protein sequence ID" value="MBO1804586.1"/>
    <property type="molecule type" value="Genomic_DNA"/>
</dbReference>
<dbReference type="Pfam" id="PF01381">
    <property type="entry name" value="HTH_3"/>
    <property type="match status" value="1"/>
</dbReference>
<evidence type="ECO:0000259" key="4">
    <source>
        <dbReference type="PROSITE" id="PS50943"/>
    </source>
</evidence>
<dbReference type="CDD" id="cd00093">
    <property type="entry name" value="HTH_XRE"/>
    <property type="match status" value="1"/>
</dbReference>
<dbReference type="SMART" id="SM00530">
    <property type="entry name" value="HTH_XRE"/>
    <property type="match status" value="1"/>
</dbReference>
<dbReference type="PANTHER" id="PTHR46797:SF23">
    <property type="entry name" value="HTH-TYPE TRANSCRIPTIONAL REGULATOR SUTR"/>
    <property type="match status" value="1"/>
</dbReference>
<dbReference type="InterPro" id="IPR050807">
    <property type="entry name" value="TransReg_Diox_bact_type"/>
</dbReference>
<keyword evidence="1" id="KW-0805">Transcription regulation</keyword>
<dbReference type="RefSeq" id="WP_208045082.1">
    <property type="nucleotide sequence ID" value="NZ_JAGDYL010000006.1"/>
</dbReference>
<dbReference type="SUPFAM" id="SSF47413">
    <property type="entry name" value="lambda repressor-like DNA-binding domains"/>
    <property type="match status" value="1"/>
</dbReference>
<accession>A0A939LUZ4</accession>
<gene>
    <name evidence="5" type="ORF">J4H91_04540</name>
</gene>
<evidence type="ECO:0000256" key="1">
    <source>
        <dbReference type="ARBA" id="ARBA00023015"/>
    </source>
</evidence>
<evidence type="ECO:0000256" key="2">
    <source>
        <dbReference type="ARBA" id="ARBA00023125"/>
    </source>
</evidence>
<name>A0A939LUZ4_9MICO</name>
<protein>
    <submittedName>
        <fullName evidence="5">Helix-turn-helix transcriptional regulator</fullName>
    </submittedName>
</protein>
<dbReference type="InterPro" id="IPR010982">
    <property type="entry name" value="Lambda_DNA-bd_dom_sf"/>
</dbReference>
<dbReference type="GO" id="GO:0003700">
    <property type="term" value="F:DNA-binding transcription factor activity"/>
    <property type="evidence" value="ECO:0007669"/>
    <property type="project" value="TreeGrafter"/>
</dbReference>
<dbReference type="GO" id="GO:0005829">
    <property type="term" value="C:cytosol"/>
    <property type="evidence" value="ECO:0007669"/>
    <property type="project" value="TreeGrafter"/>
</dbReference>
<dbReference type="AlphaFoldDB" id="A0A939LUZ4"/>
<keyword evidence="2" id="KW-0238">DNA-binding</keyword>
<organism evidence="5 6">
    <name type="scientific">Leucobacter ruminantium</name>
    <dbReference type="NCBI Taxonomy" id="1289170"/>
    <lineage>
        <taxon>Bacteria</taxon>
        <taxon>Bacillati</taxon>
        <taxon>Actinomycetota</taxon>
        <taxon>Actinomycetes</taxon>
        <taxon>Micrococcales</taxon>
        <taxon>Microbacteriaceae</taxon>
        <taxon>Leucobacter</taxon>
    </lineage>
</organism>
<reference evidence="5" key="1">
    <citation type="submission" date="2021-03" db="EMBL/GenBank/DDBJ databases">
        <title>Leucobacter chromiisoli sp. nov., isolated from chromium-containing soil of chemical plant.</title>
        <authorList>
            <person name="Xu Z."/>
        </authorList>
    </citation>
    <scope>NUCLEOTIDE SEQUENCE</scope>
    <source>
        <strain evidence="5">A2</strain>
    </source>
</reference>
<proteinExistence type="predicted"/>
<dbReference type="InterPro" id="IPR001387">
    <property type="entry name" value="Cro/C1-type_HTH"/>
</dbReference>
<evidence type="ECO:0000313" key="5">
    <source>
        <dbReference type="EMBL" id="MBO1804586.1"/>
    </source>
</evidence>
<keyword evidence="6" id="KW-1185">Reference proteome</keyword>